<dbReference type="RefSeq" id="WP_149487479.1">
    <property type="nucleotide sequence ID" value="NZ_CP036150.1"/>
</dbReference>
<accession>A0A5C1QRZ3</accession>
<keyword evidence="5" id="KW-1185">Reference proteome</keyword>
<dbReference type="PANTHER" id="PTHR43686">
    <property type="entry name" value="SULFURTRANSFERASE-RELATED"/>
    <property type="match status" value="1"/>
</dbReference>
<dbReference type="GO" id="GO:0016740">
    <property type="term" value="F:transferase activity"/>
    <property type="evidence" value="ECO:0007669"/>
    <property type="project" value="UniProtKB-KW"/>
</dbReference>
<dbReference type="CDD" id="cd24138">
    <property type="entry name" value="TtcA-like"/>
    <property type="match status" value="1"/>
</dbReference>
<name>A0A5C1QRZ3_9SPIO</name>
<keyword evidence="2" id="KW-0067">ATP-binding</keyword>
<sequence>MSKSKKGLLSKRISRAIMEYGLIEKNDKVLIALSGGKDSLALCWLLNRMSRSFPIPFSVHALHVRSEVHPPELGATLSSLMNEWEIPHTILSSEIKNKLRPGQDFNCFLCARSRREALLNFAREHHFRVLALGHHMDDLLQTLVMNMTWQGELAAMPPRLDYTSELKMIRPLCLLQEHHIQSFVNEMNWNIPAKHCPYEGETRRKEAASVLELMSGGKDSLKYNMYRSLSHIRTDLLPKSTPEIL</sequence>
<proteinExistence type="predicted"/>
<gene>
    <name evidence="4" type="ORF">EXM22_15980</name>
</gene>
<dbReference type="InterPro" id="IPR011063">
    <property type="entry name" value="TilS/TtcA_N"/>
</dbReference>
<feature type="domain" description="tRNA(Ile)-lysidine/2-thiocytidine synthase N-terminal" evidence="3">
    <location>
        <begin position="28"/>
        <end position="188"/>
    </location>
</feature>
<organism evidence="4 5">
    <name type="scientific">Oceanispirochaeta crateris</name>
    <dbReference type="NCBI Taxonomy" id="2518645"/>
    <lineage>
        <taxon>Bacteria</taxon>
        <taxon>Pseudomonadati</taxon>
        <taxon>Spirochaetota</taxon>
        <taxon>Spirochaetia</taxon>
        <taxon>Spirochaetales</taxon>
        <taxon>Spirochaetaceae</taxon>
        <taxon>Oceanispirochaeta</taxon>
    </lineage>
</organism>
<dbReference type="AlphaFoldDB" id="A0A5C1QRZ3"/>
<keyword evidence="1" id="KW-0808">Transferase</keyword>
<reference evidence="4 5" key="1">
    <citation type="submission" date="2019-02" db="EMBL/GenBank/DDBJ databases">
        <title>Complete Genome Sequence and Methylome Analysis of free living Spirochaetas.</title>
        <authorList>
            <person name="Fomenkov A."/>
            <person name="Dubinina G."/>
            <person name="Leshcheva N."/>
            <person name="Mikheeva N."/>
            <person name="Grabovich M."/>
            <person name="Vincze T."/>
            <person name="Roberts R.J."/>
        </authorList>
    </citation>
    <scope>NUCLEOTIDE SEQUENCE [LARGE SCALE GENOMIC DNA]</scope>
    <source>
        <strain evidence="4 5">K2</strain>
    </source>
</reference>
<dbReference type="PIRSF" id="PIRSF004976">
    <property type="entry name" value="ATPase_YdaO"/>
    <property type="match status" value="1"/>
</dbReference>
<evidence type="ECO:0000313" key="5">
    <source>
        <dbReference type="Proteomes" id="UP000324209"/>
    </source>
</evidence>
<dbReference type="InterPro" id="IPR035107">
    <property type="entry name" value="tRNA_thiolation_TtcA_Ctu1"/>
</dbReference>
<dbReference type="EMBL" id="CP036150">
    <property type="protein sequence ID" value="QEN09404.1"/>
    <property type="molecule type" value="Genomic_DNA"/>
</dbReference>
<dbReference type="InterPro" id="IPR014729">
    <property type="entry name" value="Rossmann-like_a/b/a_fold"/>
</dbReference>
<feature type="binding site" evidence="2">
    <location>
        <position position="138"/>
    </location>
    <ligand>
        <name>ATP</name>
        <dbReference type="ChEBI" id="CHEBI:30616"/>
    </ligand>
</feature>
<keyword evidence="2" id="KW-0547">Nucleotide-binding</keyword>
<dbReference type="OrthoDB" id="9801054at2"/>
<dbReference type="SUPFAM" id="SSF52402">
    <property type="entry name" value="Adenine nucleotide alpha hydrolases-like"/>
    <property type="match status" value="1"/>
</dbReference>
<dbReference type="Gene3D" id="3.40.50.620">
    <property type="entry name" value="HUPs"/>
    <property type="match status" value="1"/>
</dbReference>
<dbReference type="PANTHER" id="PTHR43686:SF1">
    <property type="entry name" value="AMINOTRAN_5 DOMAIN-CONTAINING PROTEIN"/>
    <property type="match status" value="1"/>
</dbReference>
<feature type="binding site" evidence="2">
    <location>
        <position position="133"/>
    </location>
    <ligand>
        <name>ATP</name>
        <dbReference type="ChEBI" id="CHEBI:30616"/>
    </ligand>
</feature>
<feature type="binding site" evidence="2">
    <location>
        <begin position="32"/>
        <end position="34"/>
    </location>
    <ligand>
        <name>ATP</name>
        <dbReference type="ChEBI" id="CHEBI:30616"/>
    </ligand>
</feature>
<dbReference type="GO" id="GO:0005524">
    <property type="term" value="F:ATP binding"/>
    <property type="evidence" value="ECO:0007669"/>
    <property type="project" value="UniProtKB-KW"/>
</dbReference>
<dbReference type="KEGG" id="ock:EXM22_15980"/>
<evidence type="ECO:0000256" key="2">
    <source>
        <dbReference type="PIRSR" id="PIRSR004976-51"/>
    </source>
</evidence>
<protein>
    <submittedName>
        <fullName evidence="4">tRNA 2-thiocytidine biosynthesis protein TtcA</fullName>
    </submittedName>
</protein>
<evidence type="ECO:0000256" key="1">
    <source>
        <dbReference type="ARBA" id="ARBA00022679"/>
    </source>
</evidence>
<evidence type="ECO:0000259" key="3">
    <source>
        <dbReference type="Pfam" id="PF01171"/>
    </source>
</evidence>
<feature type="binding site" evidence="2">
    <location>
        <position position="64"/>
    </location>
    <ligand>
        <name>ATP</name>
        <dbReference type="ChEBI" id="CHEBI:30616"/>
    </ligand>
</feature>
<evidence type="ECO:0000313" key="4">
    <source>
        <dbReference type="EMBL" id="QEN09404.1"/>
    </source>
</evidence>
<dbReference type="Pfam" id="PF01171">
    <property type="entry name" value="ATP_bind_3"/>
    <property type="match status" value="1"/>
</dbReference>
<dbReference type="GO" id="GO:0008033">
    <property type="term" value="P:tRNA processing"/>
    <property type="evidence" value="ECO:0007669"/>
    <property type="project" value="InterPro"/>
</dbReference>
<feature type="binding site" evidence="2">
    <location>
        <position position="38"/>
    </location>
    <ligand>
        <name>ATP</name>
        <dbReference type="ChEBI" id="CHEBI:30616"/>
    </ligand>
</feature>
<dbReference type="Proteomes" id="UP000324209">
    <property type="component" value="Chromosome"/>
</dbReference>